<accession>A0A369AWI8</accession>
<dbReference type="EMBL" id="QPJT01000020">
    <property type="protein sequence ID" value="RCX12708.1"/>
    <property type="molecule type" value="Genomic_DNA"/>
</dbReference>
<keyword evidence="3" id="KW-1185">Reference proteome</keyword>
<evidence type="ECO:0000313" key="2">
    <source>
        <dbReference type="EMBL" id="RCX12708.1"/>
    </source>
</evidence>
<proteinExistence type="predicted"/>
<dbReference type="GO" id="GO:0016788">
    <property type="term" value="F:hydrolase activity, acting on ester bonds"/>
    <property type="evidence" value="ECO:0007669"/>
    <property type="project" value="InterPro"/>
</dbReference>
<comment type="caution">
    <text evidence="2">The sequence shown here is derived from an EMBL/GenBank/DDBJ whole genome shotgun (WGS) entry which is preliminary data.</text>
</comment>
<name>A0A369AWI8_9FIRM</name>
<protein>
    <submittedName>
        <fullName evidence="2">CRISPR-associated endoribonuclease Cas6</fullName>
    </submittedName>
</protein>
<dbReference type="AlphaFoldDB" id="A0A369AWI8"/>
<organism evidence="2 3">
    <name type="scientific">Anaerobacterium chartisolvens</name>
    <dbReference type="NCBI Taxonomy" id="1297424"/>
    <lineage>
        <taxon>Bacteria</taxon>
        <taxon>Bacillati</taxon>
        <taxon>Bacillota</taxon>
        <taxon>Clostridia</taxon>
        <taxon>Eubacteriales</taxon>
        <taxon>Oscillospiraceae</taxon>
        <taxon>Anaerobacterium</taxon>
    </lineage>
</organism>
<evidence type="ECO:0000313" key="3">
    <source>
        <dbReference type="Proteomes" id="UP000253034"/>
    </source>
</evidence>
<dbReference type="InterPro" id="IPR010156">
    <property type="entry name" value="CRISPR-assoc_prot_Cas6"/>
</dbReference>
<dbReference type="OrthoDB" id="86642at2"/>
<dbReference type="GO" id="GO:0051607">
    <property type="term" value="P:defense response to virus"/>
    <property type="evidence" value="ECO:0007669"/>
    <property type="project" value="UniProtKB-KW"/>
</dbReference>
<keyword evidence="1" id="KW-0051">Antiviral defense</keyword>
<gene>
    <name evidence="2" type="ORF">DFR58_1207</name>
</gene>
<dbReference type="RefSeq" id="WP_114298779.1">
    <property type="nucleotide sequence ID" value="NZ_QPJT01000020.1"/>
</dbReference>
<dbReference type="PANTHER" id="PTHR36984">
    <property type="entry name" value="CRISPR-ASSOCIATED ENDORIBONUCLEASE CAS6 1"/>
    <property type="match status" value="1"/>
</dbReference>
<evidence type="ECO:0000256" key="1">
    <source>
        <dbReference type="ARBA" id="ARBA00023118"/>
    </source>
</evidence>
<dbReference type="Proteomes" id="UP000253034">
    <property type="component" value="Unassembled WGS sequence"/>
</dbReference>
<dbReference type="PANTHER" id="PTHR36984:SF1">
    <property type="entry name" value="CRISPR-ASSOCIATED ENDORIBONUCLEASE CAS6 1"/>
    <property type="match status" value="1"/>
</dbReference>
<sequence>MQYYELVCTAYLLEDVHYTYSNQMLSSFINKAMFLDGELAERHKKNTFKHYVFSSLFPVDKESKTYHAGNVYVFRVRSLDRNMILKFKNLFPDIRGGLKVIASEIKVQKYRFINELTTITPALATVEGKHWIRDDDIILLQERMQINLLKKYNDFFNEALQPSGSFIQGLYILNHKPIALNYKDTKLIGNKFKLAVNQDECSQRLAFIAMAEGLLEKNSSAGLGFCSAK</sequence>
<dbReference type="Gene3D" id="3.30.70.1900">
    <property type="match status" value="1"/>
</dbReference>
<reference evidence="2 3" key="1">
    <citation type="submission" date="2018-07" db="EMBL/GenBank/DDBJ databases">
        <title>Genomic Encyclopedia of Type Strains, Phase IV (KMG-IV): sequencing the most valuable type-strain genomes for metagenomic binning, comparative biology and taxonomic classification.</title>
        <authorList>
            <person name="Goeker M."/>
        </authorList>
    </citation>
    <scope>NUCLEOTIDE SEQUENCE [LARGE SCALE GENOMIC DNA]</scope>
    <source>
        <strain evidence="2 3">DSM 27016</strain>
    </source>
</reference>